<dbReference type="SUPFAM" id="SSF117074">
    <property type="entry name" value="Hypothetical protein PA1324"/>
    <property type="match status" value="1"/>
</dbReference>
<dbReference type="AlphaFoldDB" id="Q4JIR1"/>
<name>Q4JIR1_9BACT</name>
<organism evidence="1">
    <name type="scientific">uncultured bacterium BAC-L1N9</name>
    <dbReference type="NCBI Taxonomy" id="333371"/>
    <lineage>
        <taxon>Bacteria</taxon>
        <taxon>environmental samples</taxon>
    </lineage>
</organism>
<dbReference type="EMBL" id="DQ084248">
    <property type="protein sequence ID" value="AAY89251.1"/>
    <property type="molecule type" value="Genomic_DNA"/>
</dbReference>
<sequence>MRSSPRMTRSTATKVWRRSSSLEWDVSWPDLQVSVIQPASLPVARRIRREALLQAQLRHSSAAEYTGLRLGLERSRLNGLVLDYSVLTPTNGIEGSAYATTFGLDLFGGSLALGLQSQNGAGKAPRTEASWTGIWRDNPWLSQVQLGDGISTGPRARTVRGFALSNSPYVRPSVLGNIPFSGQLGSGWTVEAYRGGRLIGFDSVNPLGQYSFDVPIEYGENPVDFIAYGPFGEVREFNQTYRLRNEGLPAGRLEYGVSAGECRTPRCRASGNVDLRYGLSTRWTARAGVDQFWRRGQGDLSHPYVGLLGTLTNSIAVEGEAVGNAVLRGAVRFEPSVDLQLQAEAHRFARGVQNPILTPDGRLNQLTLSAMFRPVSRLGGTYIDASLDRVHATSGDITSSRLGASLQVANVRLLPSVRVEHQTTIGGPAFDQTYFSLNSFVLSQPGLGPFLGAMTARTSLDIARGMGPISASVFVGRPITRGLRAETGATWYKGGRGTSFSLLVAAELPSVRSYTTVSAGGGTPAMGTQYVTGSAIYNPASSSVDFSGSPSLARGGVTGRVFLDANGNGKFDRDEQPLPGVRVVVGPTFAFSDSSGDYHVWDVLPYEPTAVTVDSATLASPLWAPAFAAIMVEPSPNRYRRLDIPVLPGGVIEGQVVWPTRGRGTGGVSLVLSHKKSGERRIVTTFGDGSFYAIGVRPGEWELVVDPKCLELLQATATPLRFTITPSADGTTVEGLKVELR</sequence>
<evidence type="ECO:0000313" key="1">
    <source>
        <dbReference type="EMBL" id="AAY89251.1"/>
    </source>
</evidence>
<reference evidence="1" key="1">
    <citation type="journal article" date="2005" name="Appl. Environ. Microbiol.">
        <title>Highly divergent genes for methanopterin-linked C1 transfer reactions in Lake Washington, assessed via metagenomic analysis and mRNA detection.</title>
        <authorList>
            <person name="Kalyuzhnaya M.G."/>
            <person name="Bowerman S."/>
            <person name="Nercessian O."/>
            <person name="Lidstrom M.E."/>
            <person name="Chistoserdova L."/>
        </authorList>
    </citation>
    <scope>NUCLEOTIDE SEQUENCE</scope>
</reference>
<accession>Q4JIR1</accession>
<evidence type="ECO:0008006" key="2">
    <source>
        <dbReference type="Google" id="ProtNLM"/>
    </source>
</evidence>
<dbReference type="Gene3D" id="2.60.40.10">
    <property type="entry name" value="Immunoglobulins"/>
    <property type="match status" value="1"/>
</dbReference>
<reference evidence="1" key="2">
    <citation type="journal article" date="2005" name="J. Bacteriol.">
        <title>MtdC, a novel class of methylene tetrahydromethanopterin dehydrogenases.</title>
        <authorList>
            <person name="Vorholt J.A."/>
            <person name="Kalyuzhnaya M.G."/>
            <person name="Hagemeier C.H."/>
            <person name="Lidstrom M.E."/>
            <person name="Chistoserdova L."/>
        </authorList>
    </citation>
    <scope>NUCLEOTIDE SEQUENCE</scope>
</reference>
<protein>
    <recommendedName>
        <fullName evidence="2">SD-repeat containing protein B domain-containing protein</fullName>
    </recommendedName>
</protein>
<proteinExistence type="predicted"/>
<dbReference type="InterPro" id="IPR013783">
    <property type="entry name" value="Ig-like_fold"/>
</dbReference>